<dbReference type="EMBL" id="QKZQ01000012">
    <property type="protein sequence ID" value="PZX40706.1"/>
    <property type="molecule type" value="Genomic_DNA"/>
</dbReference>
<proteinExistence type="predicted"/>
<dbReference type="Proteomes" id="UP000249364">
    <property type="component" value="Unassembled WGS sequence"/>
</dbReference>
<feature type="signal peptide" evidence="1">
    <location>
        <begin position="1"/>
        <end position="31"/>
    </location>
</feature>
<evidence type="ECO:0000313" key="2">
    <source>
        <dbReference type="EMBL" id="PZX40706.1"/>
    </source>
</evidence>
<feature type="chain" id="PRO_5016062896" description="Trypsin-like peptidase" evidence="1">
    <location>
        <begin position="32"/>
        <end position="358"/>
    </location>
</feature>
<keyword evidence="3" id="KW-1185">Reference proteome</keyword>
<dbReference type="AlphaFoldDB" id="A0A2W7PZ55"/>
<name>A0A2W7PZ55_9RHOB</name>
<evidence type="ECO:0000313" key="3">
    <source>
        <dbReference type="Proteomes" id="UP000249364"/>
    </source>
</evidence>
<gene>
    <name evidence="2" type="ORF">LY56_02589</name>
</gene>
<accession>A0A2W7PZ55</accession>
<reference evidence="2 3" key="1">
    <citation type="submission" date="2018-06" db="EMBL/GenBank/DDBJ databases">
        <title>Genomic Encyclopedia of Archaeal and Bacterial Type Strains, Phase II (KMG-II): from individual species to whole genera.</title>
        <authorList>
            <person name="Goeker M."/>
        </authorList>
    </citation>
    <scope>NUCLEOTIDE SEQUENCE [LARGE SCALE GENOMIC DNA]</scope>
    <source>
        <strain evidence="2 3">DSM 13087</strain>
    </source>
</reference>
<dbReference type="STRING" id="121821.GCA_001870675_01246"/>
<organism evidence="2 3">
    <name type="scientific">Roseinatronobacter thiooxidans</name>
    <dbReference type="NCBI Taxonomy" id="121821"/>
    <lineage>
        <taxon>Bacteria</taxon>
        <taxon>Pseudomonadati</taxon>
        <taxon>Pseudomonadota</taxon>
        <taxon>Alphaproteobacteria</taxon>
        <taxon>Rhodobacterales</taxon>
        <taxon>Paracoccaceae</taxon>
        <taxon>Roseinatronobacter</taxon>
    </lineage>
</organism>
<keyword evidence="1" id="KW-0732">Signal</keyword>
<evidence type="ECO:0008006" key="4">
    <source>
        <dbReference type="Google" id="ProtNLM"/>
    </source>
</evidence>
<comment type="caution">
    <text evidence="2">The sequence shown here is derived from an EMBL/GenBank/DDBJ whole genome shotgun (WGS) entry which is preliminary data.</text>
</comment>
<sequence>MKEICRIFALVLSAATFMLVISSASSNPVFAQIVRVESGPEVGHGFVLRHGGVCYLITPRHVTGSRRIATVKTASPMRSASATMESPFWDDMDLAIGTVRAEGLGDYCRTPLTQFDQSLEVDAGQPMHLLRLRDTGEVERSALEFEDARYLTFKARMARQEDAFFRGTSGAFAFVGDRPMGMVVTTTDGQEGQFIRIEELYQNVARWVQRSVRFVGTAPSADTAPLVDGMRIVLHSVTQPPLNSNTAPENMRQEGAYVFPAGRNQIIFRIPGVNPGALARIDLRSDPDADYALPRLIRVEVSTAAEPTAGWRHFAEAEMAPDGVFTINRSAQLARWVRFTIETAQDFGPIGIEAVLMR</sequence>
<evidence type="ECO:0000256" key="1">
    <source>
        <dbReference type="SAM" id="SignalP"/>
    </source>
</evidence>
<protein>
    <recommendedName>
        <fullName evidence="4">Trypsin-like peptidase</fullName>
    </recommendedName>
</protein>